<keyword evidence="2" id="KW-1185">Reference proteome</keyword>
<comment type="caution">
    <text evidence="1">The sequence shown here is derived from an EMBL/GenBank/DDBJ whole genome shotgun (WGS) entry which is preliminary data.</text>
</comment>
<dbReference type="OrthoDB" id="49058at2759"/>
<name>A0A9N9PC44_9GLOM</name>
<gene>
    <name evidence="1" type="ORF">DERYTH_LOCUS25299</name>
</gene>
<protein>
    <submittedName>
        <fullName evidence="1">7238_t:CDS:1</fullName>
    </submittedName>
</protein>
<proteinExistence type="predicted"/>
<sequence length="118" mass="14287">ERQEIENSLLYKEFNKSKNKRNLENFDKYLIILGAITLAEQKPEDFKHKYWLNNLIQKQLRSGLELKPDYNLNNFKAIQLTPERTEDVKKEINQKLLELKQKYYLEQLKRLYLANQQG</sequence>
<organism evidence="1 2">
    <name type="scientific">Dentiscutata erythropus</name>
    <dbReference type="NCBI Taxonomy" id="1348616"/>
    <lineage>
        <taxon>Eukaryota</taxon>
        <taxon>Fungi</taxon>
        <taxon>Fungi incertae sedis</taxon>
        <taxon>Mucoromycota</taxon>
        <taxon>Glomeromycotina</taxon>
        <taxon>Glomeromycetes</taxon>
        <taxon>Diversisporales</taxon>
        <taxon>Gigasporaceae</taxon>
        <taxon>Dentiscutata</taxon>
    </lineage>
</organism>
<dbReference type="Proteomes" id="UP000789405">
    <property type="component" value="Unassembled WGS sequence"/>
</dbReference>
<accession>A0A9N9PC44</accession>
<reference evidence="1" key="1">
    <citation type="submission" date="2021-06" db="EMBL/GenBank/DDBJ databases">
        <authorList>
            <person name="Kallberg Y."/>
            <person name="Tangrot J."/>
            <person name="Rosling A."/>
        </authorList>
    </citation>
    <scope>NUCLEOTIDE SEQUENCE</scope>
    <source>
        <strain evidence="1">MA453B</strain>
    </source>
</reference>
<feature type="non-terminal residue" evidence="1">
    <location>
        <position position="1"/>
    </location>
</feature>
<evidence type="ECO:0000313" key="2">
    <source>
        <dbReference type="Proteomes" id="UP000789405"/>
    </source>
</evidence>
<dbReference type="EMBL" id="CAJVPY010046308">
    <property type="protein sequence ID" value="CAG8810425.1"/>
    <property type="molecule type" value="Genomic_DNA"/>
</dbReference>
<dbReference type="AlphaFoldDB" id="A0A9N9PC44"/>
<feature type="non-terminal residue" evidence="1">
    <location>
        <position position="118"/>
    </location>
</feature>
<evidence type="ECO:0000313" key="1">
    <source>
        <dbReference type="EMBL" id="CAG8810425.1"/>
    </source>
</evidence>